<dbReference type="InterPro" id="IPR016167">
    <property type="entry name" value="FAD-bd_PCMH_sub1"/>
</dbReference>
<evidence type="ECO:0000313" key="5">
    <source>
        <dbReference type="EMBL" id="UPW00367.1"/>
    </source>
</evidence>
<dbReference type="InterPro" id="IPR036318">
    <property type="entry name" value="FAD-bd_PCMH-like_sf"/>
</dbReference>
<dbReference type="EMBL" id="CP096658">
    <property type="protein sequence ID" value="UPW00367.1"/>
    <property type="molecule type" value="Genomic_DNA"/>
</dbReference>
<accession>A0A8U0IH23</accession>
<dbReference type="Gene3D" id="3.30.390.50">
    <property type="entry name" value="CO dehydrogenase flavoprotein, C-terminal domain"/>
    <property type="match status" value="1"/>
</dbReference>
<dbReference type="InterPro" id="IPR051312">
    <property type="entry name" value="Diverse_Substr_Oxidored"/>
</dbReference>
<dbReference type="PANTHER" id="PTHR42659:SF2">
    <property type="entry name" value="XANTHINE DEHYDROGENASE SUBUNIT C-RELATED"/>
    <property type="match status" value="1"/>
</dbReference>
<dbReference type="GO" id="GO:0071949">
    <property type="term" value="F:FAD binding"/>
    <property type="evidence" value="ECO:0007669"/>
    <property type="project" value="InterPro"/>
</dbReference>
<dbReference type="Pfam" id="PF03450">
    <property type="entry name" value="CO_deh_flav_C"/>
    <property type="match status" value="1"/>
</dbReference>
<dbReference type="PANTHER" id="PTHR42659">
    <property type="entry name" value="XANTHINE DEHYDROGENASE SUBUNIT C-RELATED"/>
    <property type="match status" value="1"/>
</dbReference>
<dbReference type="Pfam" id="PF00941">
    <property type="entry name" value="FAD_binding_5"/>
    <property type="match status" value="1"/>
</dbReference>
<name>A0A8U0IH23_9EURY</name>
<evidence type="ECO:0000256" key="1">
    <source>
        <dbReference type="ARBA" id="ARBA00022630"/>
    </source>
</evidence>
<gene>
    <name evidence="5" type="ORF">M0R88_17895</name>
</gene>
<dbReference type="InterPro" id="IPR005107">
    <property type="entry name" value="CO_DH_flav_C"/>
</dbReference>
<keyword evidence="2" id="KW-0274">FAD</keyword>
<keyword evidence="1" id="KW-0285">Flavoprotein</keyword>
<dbReference type="Gene3D" id="3.30.465.10">
    <property type="match status" value="1"/>
</dbReference>
<protein>
    <submittedName>
        <fullName evidence="5">FAD binding domain-containing protein</fullName>
    </submittedName>
</protein>
<keyword evidence="6" id="KW-1185">Reference proteome</keyword>
<dbReference type="GeneID" id="72191768"/>
<evidence type="ECO:0000256" key="2">
    <source>
        <dbReference type="ARBA" id="ARBA00022827"/>
    </source>
</evidence>
<dbReference type="AlphaFoldDB" id="A0A8U0IH23"/>
<evidence type="ECO:0000259" key="4">
    <source>
        <dbReference type="PROSITE" id="PS51387"/>
    </source>
</evidence>
<reference evidence="5" key="1">
    <citation type="submission" date="2022-04" db="EMBL/GenBank/DDBJ databases">
        <title>Diverse halophilic archaea isolated from saline environments.</title>
        <authorList>
            <person name="Cui H.-L."/>
        </authorList>
    </citation>
    <scope>NUCLEOTIDE SEQUENCE</scope>
    <source>
        <strain evidence="5">XZYJT40</strain>
    </source>
</reference>
<evidence type="ECO:0000313" key="6">
    <source>
        <dbReference type="Proteomes" id="UP000830434"/>
    </source>
</evidence>
<dbReference type="SUPFAM" id="SSF55447">
    <property type="entry name" value="CO dehydrogenase flavoprotein C-terminal domain-like"/>
    <property type="match status" value="1"/>
</dbReference>
<dbReference type="PROSITE" id="PS51387">
    <property type="entry name" value="FAD_PCMH"/>
    <property type="match status" value="1"/>
</dbReference>
<proteinExistence type="predicted"/>
<dbReference type="KEGG" id="haxz:M0R88_17895"/>
<dbReference type="SUPFAM" id="SSF56176">
    <property type="entry name" value="FAD-binding/transporter-associated domain-like"/>
    <property type="match status" value="1"/>
</dbReference>
<keyword evidence="3" id="KW-0560">Oxidoreductase</keyword>
<dbReference type="GO" id="GO:0016491">
    <property type="term" value="F:oxidoreductase activity"/>
    <property type="evidence" value="ECO:0007669"/>
    <property type="project" value="UniProtKB-KW"/>
</dbReference>
<dbReference type="Proteomes" id="UP000830434">
    <property type="component" value="Chromosome"/>
</dbReference>
<dbReference type="InterPro" id="IPR016166">
    <property type="entry name" value="FAD-bd_PCMH"/>
</dbReference>
<sequence>MIPPAFDYHRASSVGDALDRLETHADDDPVVLAGGHGLLPDAKTGAASFGVAIDIGEIDRLRGVEDGTGERERADDDGSTAVGALTTHATLAESAAVRRAAPALTEAAAEVGDVQVRNRGTVGGNLVEADPAADLPAAAVAADATLVLEGRDGEREVSAEAFFQEDGGTDLGDRELLTEIRLPDAEADATEAGGTAEATGGAYAKKTHPATGYALVGVAASLSLADGTVTDARLAATGVADAPVGLTAVEDALVGREPDADALAEAAERAGAGLDPEDARSDVAASGEFRLHLLEVYAERALADAAASAAEREGVDR</sequence>
<evidence type="ECO:0000256" key="3">
    <source>
        <dbReference type="ARBA" id="ARBA00023002"/>
    </source>
</evidence>
<dbReference type="SMART" id="SM01092">
    <property type="entry name" value="CO_deh_flav_C"/>
    <property type="match status" value="1"/>
</dbReference>
<organism evidence="5 6">
    <name type="scientific">Halorussus gelatinilyticus</name>
    <dbReference type="NCBI Taxonomy" id="2937524"/>
    <lineage>
        <taxon>Archaea</taxon>
        <taxon>Methanobacteriati</taxon>
        <taxon>Methanobacteriota</taxon>
        <taxon>Stenosarchaea group</taxon>
        <taxon>Halobacteria</taxon>
        <taxon>Halobacteriales</taxon>
        <taxon>Haladaptataceae</taxon>
        <taxon>Halorussus</taxon>
    </lineage>
</organism>
<dbReference type="InterPro" id="IPR002346">
    <property type="entry name" value="Mopterin_DH_FAD-bd"/>
</dbReference>
<dbReference type="RefSeq" id="WP_248654778.1">
    <property type="nucleotide sequence ID" value="NZ_CP096658.1"/>
</dbReference>
<dbReference type="Gene3D" id="3.30.43.10">
    <property type="entry name" value="Uridine Diphospho-n-acetylenolpyruvylglucosamine Reductase, domain 2"/>
    <property type="match status" value="1"/>
</dbReference>
<dbReference type="InterPro" id="IPR016169">
    <property type="entry name" value="FAD-bd_PCMH_sub2"/>
</dbReference>
<dbReference type="InterPro" id="IPR036683">
    <property type="entry name" value="CO_DH_flav_C_dom_sf"/>
</dbReference>
<feature type="domain" description="FAD-binding PCMH-type" evidence="4">
    <location>
        <begin position="1"/>
        <end position="187"/>
    </location>
</feature>